<dbReference type="EMBL" id="FN554973">
    <property type="protein sequence ID" value="CBH15164.1"/>
    <property type="molecule type" value="Genomic_DNA"/>
</dbReference>
<gene>
    <name evidence="1" type="ORF">TbgDal_X2470</name>
</gene>
<sequence>MTSGFGSPVGGDRTCVRFVVWPTLQLHALTYTYATFIQAFIRLDRLSTHPGYTCPLCSCEWPLMSAKLIACRWSRALFPLVEIREVPPPTHPHLCRAPSKPLLDSYVLYIFLCVFFFS</sequence>
<dbReference type="GeneID" id="23865304"/>
<dbReference type="RefSeq" id="XP_011777430.1">
    <property type="nucleotide sequence ID" value="XM_011779128.1"/>
</dbReference>
<proteinExistence type="predicted"/>
<evidence type="ECO:0000313" key="2">
    <source>
        <dbReference type="Proteomes" id="UP000002316"/>
    </source>
</evidence>
<dbReference type="Proteomes" id="UP000002316">
    <property type="component" value="Chromosome 10"/>
</dbReference>
<dbReference type="KEGG" id="tbg:TbgDal_X2470"/>
<dbReference type="AlphaFoldDB" id="D0A1M2"/>
<organism evidence="1 2">
    <name type="scientific">Trypanosoma brucei gambiense (strain MHOM/CI/86/DAL972)</name>
    <dbReference type="NCBI Taxonomy" id="679716"/>
    <lineage>
        <taxon>Eukaryota</taxon>
        <taxon>Discoba</taxon>
        <taxon>Euglenozoa</taxon>
        <taxon>Kinetoplastea</taxon>
        <taxon>Metakinetoplastina</taxon>
        <taxon>Trypanosomatida</taxon>
        <taxon>Trypanosomatidae</taxon>
        <taxon>Trypanosoma</taxon>
    </lineage>
</organism>
<reference evidence="2" key="1">
    <citation type="journal article" date="2010" name="PLoS Negl. Trop. Dis.">
        <title>The genome sequence of Trypanosoma brucei gambiense, causative agent of chronic human african trypanosomiasis.</title>
        <authorList>
            <person name="Jackson A.P."/>
            <person name="Sanders M."/>
            <person name="Berry A."/>
            <person name="McQuillan J."/>
            <person name="Aslett M.A."/>
            <person name="Quail M.A."/>
            <person name="Chukualim B."/>
            <person name="Capewell P."/>
            <person name="MacLeod A."/>
            <person name="Melville S.E."/>
            <person name="Gibson W."/>
            <person name="Barry J.D."/>
            <person name="Berriman M."/>
            <person name="Hertz-Fowler C."/>
        </authorList>
    </citation>
    <scope>NUCLEOTIDE SEQUENCE [LARGE SCALE GENOMIC DNA]</scope>
    <source>
        <strain evidence="2">MHOM/CI/86/DAL972</strain>
    </source>
</reference>
<name>D0A1M2_TRYB9</name>
<evidence type="ECO:0000313" key="1">
    <source>
        <dbReference type="EMBL" id="CBH15164.1"/>
    </source>
</evidence>
<protein>
    <submittedName>
        <fullName evidence="1">Uncharacterized protein</fullName>
    </submittedName>
</protein>
<accession>D0A1M2</accession>